<dbReference type="InterPro" id="IPR035914">
    <property type="entry name" value="Sperma_CUB_dom_sf"/>
</dbReference>
<dbReference type="PROSITE" id="PS01180">
    <property type="entry name" value="CUB"/>
    <property type="match status" value="1"/>
</dbReference>
<evidence type="ECO:0000313" key="4">
    <source>
        <dbReference type="Proteomes" id="UP000887578"/>
    </source>
</evidence>
<keyword evidence="1" id="KW-1015">Disulfide bond</keyword>
<evidence type="ECO:0000313" key="5">
    <source>
        <dbReference type="WBParaSite" id="PDA_v2.g9455.t1"/>
    </source>
</evidence>
<name>A0A914QZV0_9BILA</name>
<evidence type="ECO:0000256" key="2">
    <source>
        <dbReference type="PROSITE-ProRule" id="PRU00059"/>
    </source>
</evidence>
<dbReference type="Gene3D" id="2.60.120.290">
    <property type="entry name" value="Spermadhesin, CUB domain"/>
    <property type="match status" value="1"/>
</dbReference>
<accession>A0A914QZV0</accession>
<evidence type="ECO:0000259" key="3">
    <source>
        <dbReference type="PROSITE" id="PS01180"/>
    </source>
</evidence>
<dbReference type="InterPro" id="IPR000859">
    <property type="entry name" value="CUB_dom"/>
</dbReference>
<evidence type="ECO:0000256" key="1">
    <source>
        <dbReference type="ARBA" id="ARBA00023157"/>
    </source>
</evidence>
<feature type="domain" description="CUB" evidence="3">
    <location>
        <begin position="57"/>
        <end position="162"/>
    </location>
</feature>
<keyword evidence="4" id="KW-1185">Reference proteome</keyword>
<comment type="caution">
    <text evidence="2">Lacks conserved residue(s) required for the propagation of feature annotation.</text>
</comment>
<dbReference type="Proteomes" id="UP000887578">
    <property type="component" value="Unplaced"/>
</dbReference>
<reference evidence="5" key="1">
    <citation type="submission" date="2022-11" db="UniProtKB">
        <authorList>
            <consortium name="WormBaseParasite"/>
        </authorList>
    </citation>
    <scope>IDENTIFICATION</scope>
</reference>
<sequence length="349" mass="39783">MKIFDKNIFGPEVYYFSADLGDLILYYSDANDATFETGFSALISEAIVPSSSLTEECPSVMKDNVLTVSNLDYEFGYKANQKCEYSIEVKENQEVFVEVTVFHIEKNVDKLSVIFEEFNYPLYKQDFDNILQLTPSANNSLISFEADSNVQQAGFEVTLRAFDCSCPDKDIIIPCTDPVEITPLGINELYYCDNMNCSYHISSDPTCSELSEDIYEFHLSSEIREGHDYFNIYVDGILREKLDKSMIYQRYFPRDLNITLEFISTSDSPIKNGDRGWVLKLKNQKSPPIDSITLSESMPLYTVDILGINELDIISVCAPETDELELIIASDKTLLQNYVLFDETDYIGK</sequence>
<protein>
    <submittedName>
        <fullName evidence="5">CUB domain-containing protein</fullName>
    </submittedName>
</protein>
<dbReference type="Pfam" id="PF00431">
    <property type="entry name" value="CUB"/>
    <property type="match status" value="1"/>
</dbReference>
<dbReference type="WBParaSite" id="PDA_v2.g9455.t1">
    <property type="protein sequence ID" value="PDA_v2.g9455.t1"/>
    <property type="gene ID" value="PDA_v2.g9455"/>
</dbReference>
<proteinExistence type="predicted"/>
<organism evidence="4 5">
    <name type="scientific">Panagrolaimus davidi</name>
    <dbReference type="NCBI Taxonomy" id="227884"/>
    <lineage>
        <taxon>Eukaryota</taxon>
        <taxon>Metazoa</taxon>
        <taxon>Ecdysozoa</taxon>
        <taxon>Nematoda</taxon>
        <taxon>Chromadorea</taxon>
        <taxon>Rhabditida</taxon>
        <taxon>Tylenchina</taxon>
        <taxon>Panagrolaimomorpha</taxon>
        <taxon>Panagrolaimoidea</taxon>
        <taxon>Panagrolaimidae</taxon>
        <taxon>Panagrolaimus</taxon>
    </lineage>
</organism>
<dbReference type="AlphaFoldDB" id="A0A914QZV0"/>
<dbReference type="SUPFAM" id="SSF49854">
    <property type="entry name" value="Spermadhesin, CUB domain"/>
    <property type="match status" value="1"/>
</dbReference>